<dbReference type="InterPro" id="IPR005107">
    <property type="entry name" value="CO_DH_flav_C"/>
</dbReference>
<protein>
    <submittedName>
        <fullName evidence="5">FAD binding domain-containing protein</fullName>
    </submittedName>
</protein>
<dbReference type="Gene3D" id="3.30.390.50">
    <property type="entry name" value="CO dehydrogenase flavoprotein, C-terminal domain"/>
    <property type="match status" value="1"/>
</dbReference>
<dbReference type="SUPFAM" id="SSF56176">
    <property type="entry name" value="FAD-binding/transporter-associated domain-like"/>
    <property type="match status" value="1"/>
</dbReference>
<gene>
    <name evidence="5" type="ORF">ACFOD6_13340</name>
</gene>
<dbReference type="InterPro" id="IPR036318">
    <property type="entry name" value="FAD-bd_PCMH-like_sf"/>
</dbReference>
<evidence type="ECO:0000256" key="2">
    <source>
        <dbReference type="ARBA" id="ARBA00022827"/>
    </source>
</evidence>
<dbReference type="Gene3D" id="3.30.465.10">
    <property type="match status" value="1"/>
</dbReference>
<dbReference type="PANTHER" id="PTHR42659">
    <property type="entry name" value="XANTHINE DEHYDROGENASE SUBUNIT C-RELATED"/>
    <property type="match status" value="1"/>
</dbReference>
<dbReference type="InterPro" id="IPR016169">
    <property type="entry name" value="FAD-bd_PCMH_sub2"/>
</dbReference>
<dbReference type="InterPro" id="IPR051312">
    <property type="entry name" value="Diverse_Substr_Oxidored"/>
</dbReference>
<evidence type="ECO:0000259" key="4">
    <source>
        <dbReference type="PROSITE" id="PS51387"/>
    </source>
</evidence>
<dbReference type="Pfam" id="PF00941">
    <property type="entry name" value="FAD_binding_5"/>
    <property type="match status" value="1"/>
</dbReference>
<keyword evidence="6" id="KW-1185">Reference proteome</keyword>
<proteinExistence type="predicted"/>
<sequence length="272" mass="28906">MKPAPFDLCIAETVEDVTGALASHGETARVIAGGQSLMAMLNMRLTEPDLLIDISRIPGLDRITVDQTGVTVGATVRQAELAAHAEAREAVPLLAEALSHVGHIQTRNRGTVCGSLAHADPSAELPLMLVLLGGSVTLASAQGRRTVAAEDFLTGTLTTSRRPDEMIVSAHFPRPPAGAKTAFREIARRHGDFAIVSLACIAQGRNLRLAVGGVADAPVAVDLADVSAETLPAQLNALAWRLRGYDDIHATARYRREMIRRLGLDMIMEAMA</sequence>
<dbReference type="InterPro" id="IPR016167">
    <property type="entry name" value="FAD-bd_PCMH_sub1"/>
</dbReference>
<dbReference type="InterPro" id="IPR036683">
    <property type="entry name" value="CO_DH_flav_C_dom_sf"/>
</dbReference>
<dbReference type="EMBL" id="JBHRSM010000023">
    <property type="protein sequence ID" value="MFC3087031.1"/>
    <property type="molecule type" value="Genomic_DNA"/>
</dbReference>
<evidence type="ECO:0000256" key="3">
    <source>
        <dbReference type="ARBA" id="ARBA00023002"/>
    </source>
</evidence>
<keyword evidence="1" id="KW-0285">Flavoprotein</keyword>
<dbReference type="PROSITE" id="PS51387">
    <property type="entry name" value="FAD_PCMH"/>
    <property type="match status" value="1"/>
</dbReference>
<dbReference type="Proteomes" id="UP001595445">
    <property type="component" value="Unassembled WGS sequence"/>
</dbReference>
<keyword evidence="2" id="KW-0274">FAD</keyword>
<keyword evidence="3" id="KW-0560">Oxidoreductase</keyword>
<organism evidence="5 6">
    <name type="scientific">Tabrizicola soli</name>
    <dbReference type="NCBI Taxonomy" id="2185115"/>
    <lineage>
        <taxon>Bacteria</taxon>
        <taxon>Pseudomonadati</taxon>
        <taxon>Pseudomonadota</taxon>
        <taxon>Alphaproteobacteria</taxon>
        <taxon>Rhodobacterales</taxon>
        <taxon>Paracoccaceae</taxon>
        <taxon>Tabrizicola</taxon>
    </lineage>
</organism>
<comment type="caution">
    <text evidence="5">The sequence shown here is derived from an EMBL/GenBank/DDBJ whole genome shotgun (WGS) entry which is preliminary data.</text>
</comment>
<dbReference type="Pfam" id="PF03450">
    <property type="entry name" value="CO_deh_flav_C"/>
    <property type="match status" value="1"/>
</dbReference>
<dbReference type="RefSeq" id="WP_197642728.1">
    <property type="nucleotide sequence ID" value="NZ_JAEACP010000006.1"/>
</dbReference>
<name>A0ABV7DW59_9RHOB</name>
<dbReference type="SUPFAM" id="SSF55447">
    <property type="entry name" value="CO dehydrogenase flavoprotein C-terminal domain-like"/>
    <property type="match status" value="1"/>
</dbReference>
<feature type="domain" description="FAD-binding PCMH-type" evidence="4">
    <location>
        <begin position="1"/>
        <end position="177"/>
    </location>
</feature>
<dbReference type="SMART" id="SM01092">
    <property type="entry name" value="CO_deh_flav_C"/>
    <property type="match status" value="1"/>
</dbReference>
<dbReference type="PANTHER" id="PTHR42659:SF2">
    <property type="entry name" value="XANTHINE DEHYDROGENASE SUBUNIT C-RELATED"/>
    <property type="match status" value="1"/>
</dbReference>
<dbReference type="InterPro" id="IPR016166">
    <property type="entry name" value="FAD-bd_PCMH"/>
</dbReference>
<evidence type="ECO:0000313" key="6">
    <source>
        <dbReference type="Proteomes" id="UP001595445"/>
    </source>
</evidence>
<accession>A0ABV7DW59</accession>
<dbReference type="Gene3D" id="3.30.43.10">
    <property type="entry name" value="Uridine Diphospho-n-acetylenolpyruvylglucosamine Reductase, domain 2"/>
    <property type="match status" value="1"/>
</dbReference>
<reference evidence="6" key="1">
    <citation type="journal article" date="2019" name="Int. J. Syst. Evol. Microbiol.">
        <title>The Global Catalogue of Microorganisms (GCM) 10K type strain sequencing project: providing services to taxonomists for standard genome sequencing and annotation.</title>
        <authorList>
            <consortium name="The Broad Institute Genomics Platform"/>
            <consortium name="The Broad Institute Genome Sequencing Center for Infectious Disease"/>
            <person name="Wu L."/>
            <person name="Ma J."/>
        </authorList>
    </citation>
    <scope>NUCLEOTIDE SEQUENCE [LARGE SCALE GENOMIC DNA]</scope>
    <source>
        <strain evidence="6">KCTC 62102</strain>
    </source>
</reference>
<evidence type="ECO:0000313" key="5">
    <source>
        <dbReference type="EMBL" id="MFC3087031.1"/>
    </source>
</evidence>
<evidence type="ECO:0000256" key="1">
    <source>
        <dbReference type="ARBA" id="ARBA00022630"/>
    </source>
</evidence>
<dbReference type="InterPro" id="IPR002346">
    <property type="entry name" value="Mopterin_DH_FAD-bd"/>
</dbReference>